<dbReference type="Pfam" id="PF00856">
    <property type="entry name" value="SET"/>
    <property type="match status" value="1"/>
</dbReference>
<dbReference type="GO" id="GO:0032454">
    <property type="term" value="F:histone H3K9 demethylase activity"/>
    <property type="evidence" value="ECO:0007669"/>
    <property type="project" value="TreeGrafter"/>
</dbReference>
<dbReference type="RefSeq" id="XP_016256387.1">
    <property type="nucleotide sequence ID" value="XM_016413227.1"/>
</dbReference>
<feature type="region of interest" description="Disordered" evidence="1">
    <location>
        <begin position="74"/>
        <end position="114"/>
    </location>
</feature>
<evidence type="ECO:0000313" key="5">
    <source>
        <dbReference type="Proteomes" id="UP000053342"/>
    </source>
</evidence>
<feature type="compositionally biased region" description="Basic and acidic residues" evidence="1">
    <location>
        <begin position="92"/>
        <end position="104"/>
    </location>
</feature>
<gene>
    <name evidence="4" type="ORF">PV06_11535</name>
</gene>
<dbReference type="GO" id="GO:0000785">
    <property type="term" value="C:chromatin"/>
    <property type="evidence" value="ECO:0007669"/>
    <property type="project" value="TreeGrafter"/>
</dbReference>
<dbReference type="GeneID" id="27363609"/>
<keyword evidence="5" id="KW-1185">Reference proteome</keyword>
<dbReference type="PROSITE" id="PS51184">
    <property type="entry name" value="JMJC"/>
    <property type="match status" value="1"/>
</dbReference>
<dbReference type="Gene3D" id="2.60.120.650">
    <property type="entry name" value="Cupin"/>
    <property type="match status" value="1"/>
</dbReference>
<dbReference type="SMART" id="SM00317">
    <property type="entry name" value="SET"/>
    <property type="match status" value="1"/>
</dbReference>
<dbReference type="VEuPathDB" id="FungiDB:PV06_11535"/>
<dbReference type="Pfam" id="PF02373">
    <property type="entry name" value="JmjC"/>
    <property type="match status" value="1"/>
</dbReference>
<organism evidence="4 5">
    <name type="scientific">Exophiala oligosperma</name>
    <dbReference type="NCBI Taxonomy" id="215243"/>
    <lineage>
        <taxon>Eukaryota</taxon>
        <taxon>Fungi</taxon>
        <taxon>Dikarya</taxon>
        <taxon>Ascomycota</taxon>
        <taxon>Pezizomycotina</taxon>
        <taxon>Eurotiomycetes</taxon>
        <taxon>Chaetothyriomycetidae</taxon>
        <taxon>Chaetothyriales</taxon>
        <taxon>Herpotrichiellaceae</taxon>
        <taxon>Exophiala</taxon>
    </lineage>
</organism>
<dbReference type="GO" id="GO:0010468">
    <property type="term" value="P:regulation of gene expression"/>
    <property type="evidence" value="ECO:0007669"/>
    <property type="project" value="TreeGrafter"/>
</dbReference>
<dbReference type="PROSITE" id="PS50280">
    <property type="entry name" value="SET"/>
    <property type="match status" value="1"/>
</dbReference>
<dbReference type="GO" id="GO:0005634">
    <property type="term" value="C:nucleus"/>
    <property type="evidence" value="ECO:0007669"/>
    <property type="project" value="TreeGrafter"/>
</dbReference>
<dbReference type="Proteomes" id="UP000053342">
    <property type="component" value="Unassembled WGS sequence"/>
</dbReference>
<feature type="compositionally biased region" description="Polar residues" evidence="1">
    <location>
        <begin position="105"/>
        <end position="114"/>
    </location>
</feature>
<sequence>MSGIAKEIAVIKQTIGELKSTVESHIRLPRTGRKDAKHFRGGEPSREEPKWASTIRLLLDKCSTSIHNVEERLQKHPGLYDGDESNSQPSPEENRPELVEEHHSVQNNSGHVPTTLATNDGQTLQTFLGPVDTPVAAKGTRSCQFSSFIPYSIEDGVVVLAPSSSQYRDIPLLLSEAQKLGARETGVFKYRLPNDLDLATPAVSNDIMKVSRFSPYFDSKGLQRISRTEQMETLKAGNLEAQPAEPAKLAEILEQRLMDPETMSRIRYCTDIPARTAEDRRRLGLPKESPIWPVKDNQLERTREQTPGVHWPYGYIASEYGSFFATHIEDGILVSLNAMHSGSATLWNVVAPSDGYLIEDQVTGTCAQKVRHASLWMRHSDLEAIGASFVSFVQRPKEVVVVWGDAYHGGGTAGPKVAEAVNYAPPNWSINGYAECGSECDGFPIPNASLEFRDADTPQREQWEDLAQSNQPITSSRRQHAVTRTREPAAKPAVDGGLPKRSQNDPTLLERRPKRVCVAPSATVAHGDLSRRLISHLVEAIHSRDAILQFVEIIRGRRLIDPTVLRTNQKDGGDSILNALHKASNKTKYHQFLTRLFQARLAQDATKYMGSRHRLAKGKIEKILHGTGMSSRQYSHHRDRGRGWQRYQEVLPGILGFLLFQPHSFQFSSEDWISLSKDELIALKDQLNPERIATLCTAGNLLEKSLLEHSADDVDYMWENTSVPVDKLSDKDLLASLRMFPSTDVNIYDKDAYPKWPKPNRWPTDVYWPCDDPTSVSPSARTQCELCNESQCGCTNISLETPPRIRMYEGKGRGLQAVARDAGQVAYKKGDLLGKFTGVLTPPKACRNGRCIEVLRHDLDETKPVHVALINSEDRGNIFRLMNCDCEPTVEVSGMVISGRFELVVRARSDIRDGQELTFNYGRGYWGEKPCPCPKCTLRKSRDHNYFDVVMST</sequence>
<protein>
    <recommendedName>
        <fullName evidence="6">SET domain-containing protein</fullName>
    </recommendedName>
</protein>
<dbReference type="Gene3D" id="2.170.270.10">
    <property type="entry name" value="SET domain"/>
    <property type="match status" value="1"/>
</dbReference>
<evidence type="ECO:0000259" key="3">
    <source>
        <dbReference type="PROSITE" id="PS51184"/>
    </source>
</evidence>
<dbReference type="GO" id="GO:0051864">
    <property type="term" value="F:histone H3K36 demethylase activity"/>
    <property type="evidence" value="ECO:0007669"/>
    <property type="project" value="TreeGrafter"/>
</dbReference>
<feature type="compositionally biased region" description="Polar residues" evidence="1">
    <location>
        <begin position="467"/>
        <end position="476"/>
    </location>
</feature>
<dbReference type="AlphaFoldDB" id="A0A0D2A769"/>
<dbReference type="EMBL" id="KN847370">
    <property type="protein sequence ID" value="KIW36171.1"/>
    <property type="molecule type" value="Genomic_DNA"/>
</dbReference>
<dbReference type="SUPFAM" id="SSF82199">
    <property type="entry name" value="SET domain"/>
    <property type="match status" value="1"/>
</dbReference>
<evidence type="ECO:0000259" key="2">
    <source>
        <dbReference type="PROSITE" id="PS50280"/>
    </source>
</evidence>
<evidence type="ECO:0000256" key="1">
    <source>
        <dbReference type="SAM" id="MobiDB-lite"/>
    </source>
</evidence>
<dbReference type="InterPro" id="IPR003347">
    <property type="entry name" value="JmjC_dom"/>
</dbReference>
<dbReference type="STRING" id="215243.A0A0D2A769"/>
<feature type="domain" description="JmjC" evidence="3">
    <location>
        <begin position="261"/>
        <end position="440"/>
    </location>
</feature>
<dbReference type="HOGENOM" id="CLU_011883_0_0_1"/>
<dbReference type="OrthoDB" id="4152543at2759"/>
<name>A0A0D2A769_9EURO</name>
<dbReference type="InterPro" id="IPR046341">
    <property type="entry name" value="SET_dom_sf"/>
</dbReference>
<dbReference type="InterPro" id="IPR001214">
    <property type="entry name" value="SET_dom"/>
</dbReference>
<accession>A0A0D2A769</accession>
<dbReference type="PANTHER" id="PTHR10694">
    <property type="entry name" value="LYSINE-SPECIFIC DEMETHYLASE"/>
    <property type="match status" value="1"/>
</dbReference>
<evidence type="ECO:0000313" key="4">
    <source>
        <dbReference type="EMBL" id="KIW36171.1"/>
    </source>
</evidence>
<feature type="region of interest" description="Disordered" evidence="1">
    <location>
        <begin position="465"/>
        <end position="511"/>
    </location>
</feature>
<dbReference type="PANTHER" id="PTHR10694:SF7">
    <property type="entry name" value="[HISTONE H3]-TRIMETHYL-L-LYSINE(9) DEMETHYLASE"/>
    <property type="match status" value="1"/>
</dbReference>
<dbReference type="SMART" id="SM00558">
    <property type="entry name" value="JmjC"/>
    <property type="match status" value="1"/>
</dbReference>
<evidence type="ECO:0008006" key="6">
    <source>
        <dbReference type="Google" id="ProtNLM"/>
    </source>
</evidence>
<reference evidence="4 5" key="1">
    <citation type="submission" date="2015-01" db="EMBL/GenBank/DDBJ databases">
        <title>The Genome Sequence of Exophiala oligosperma CBS72588.</title>
        <authorList>
            <consortium name="The Broad Institute Genomics Platform"/>
            <person name="Cuomo C."/>
            <person name="de Hoog S."/>
            <person name="Gorbushina A."/>
            <person name="Stielow B."/>
            <person name="Teixiera M."/>
            <person name="Abouelleil A."/>
            <person name="Chapman S.B."/>
            <person name="Priest M."/>
            <person name="Young S.K."/>
            <person name="Wortman J."/>
            <person name="Nusbaum C."/>
            <person name="Birren B."/>
        </authorList>
    </citation>
    <scope>NUCLEOTIDE SEQUENCE [LARGE SCALE GENOMIC DNA]</scope>
    <source>
        <strain evidence="4 5">CBS 72588</strain>
    </source>
</reference>
<proteinExistence type="predicted"/>
<feature type="domain" description="SET" evidence="2">
    <location>
        <begin position="801"/>
        <end position="922"/>
    </location>
</feature>